<dbReference type="Proteomes" id="UP000095280">
    <property type="component" value="Unplaced"/>
</dbReference>
<protein>
    <submittedName>
        <fullName evidence="2">SERPIN domain-containing protein</fullName>
    </submittedName>
</protein>
<accession>A0A1I8JQN7</accession>
<organism evidence="1 2">
    <name type="scientific">Macrostomum lignano</name>
    <dbReference type="NCBI Taxonomy" id="282301"/>
    <lineage>
        <taxon>Eukaryota</taxon>
        <taxon>Metazoa</taxon>
        <taxon>Spiralia</taxon>
        <taxon>Lophotrochozoa</taxon>
        <taxon>Platyhelminthes</taxon>
        <taxon>Rhabditophora</taxon>
        <taxon>Macrostomorpha</taxon>
        <taxon>Macrostomida</taxon>
        <taxon>Macrostomidae</taxon>
        <taxon>Macrostomum</taxon>
    </lineage>
</organism>
<evidence type="ECO:0000313" key="1">
    <source>
        <dbReference type="Proteomes" id="UP000095280"/>
    </source>
</evidence>
<dbReference type="AlphaFoldDB" id="A0A1I8JQN7"/>
<reference evidence="2" key="1">
    <citation type="submission" date="2016-11" db="UniProtKB">
        <authorList>
            <consortium name="WormBaseParasite"/>
        </authorList>
    </citation>
    <scope>IDENTIFICATION</scope>
</reference>
<keyword evidence="1" id="KW-1185">Reference proteome</keyword>
<sequence>MSFAEGLDTSVQAQLQAFQSKDAKFEVPTGLAKVAAVPILTEIFVGKNIQFLDQEDEMMPIEEEIYNSQPYACGQRVHGRGCWTLC</sequence>
<dbReference type="WBParaSite" id="snap_masked-unitig_34069-processed-gene-0.0-mRNA-1">
    <property type="protein sequence ID" value="snap_masked-unitig_34069-processed-gene-0.0-mRNA-1"/>
    <property type="gene ID" value="snap_masked-unitig_34069-processed-gene-0.0"/>
</dbReference>
<evidence type="ECO:0000313" key="2">
    <source>
        <dbReference type="WBParaSite" id="snap_masked-unitig_34069-processed-gene-0.0-mRNA-1"/>
    </source>
</evidence>
<name>A0A1I8JQN7_9PLAT</name>
<proteinExistence type="predicted"/>